<dbReference type="GO" id="GO:0005524">
    <property type="term" value="F:ATP binding"/>
    <property type="evidence" value="ECO:0007669"/>
    <property type="project" value="UniProtKB-KW"/>
</dbReference>
<dbReference type="RefSeq" id="WP_272087357.1">
    <property type="nucleotide sequence ID" value="NZ_JAQNDL010000002.1"/>
</dbReference>
<evidence type="ECO:0000256" key="2">
    <source>
        <dbReference type="ARBA" id="ARBA00022741"/>
    </source>
</evidence>
<sequence>MTEPVPAPHLEARGLGVRFPGGVQALSDLDLVVRRGELLAIIGPSGCGKSTLLRVAAGLAPASAGLLTVAGEPPERARARRAVAFVFQDPTLLPWRSLHANVRLPLELARVPRAEQDLAADAALALVGLSEFAAAAPSALSGGMKMRASLARALVGRPELLLLDEPFGALDELTRERLNDELLRLWERDRFTALAVTHSVAEAVLLGDRVLVLSARPGRIVADIRVELPRPRRAALVGSPEFAAVAAEVRARLRAAAPPDPSDLSVRT</sequence>
<dbReference type="PROSITE" id="PS00211">
    <property type="entry name" value="ABC_TRANSPORTER_1"/>
    <property type="match status" value="1"/>
</dbReference>
<evidence type="ECO:0000313" key="5">
    <source>
        <dbReference type="EMBL" id="MDC0718848.1"/>
    </source>
</evidence>
<evidence type="ECO:0000256" key="3">
    <source>
        <dbReference type="ARBA" id="ARBA00022840"/>
    </source>
</evidence>
<dbReference type="SUPFAM" id="SSF52540">
    <property type="entry name" value="P-loop containing nucleoside triphosphate hydrolases"/>
    <property type="match status" value="1"/>
</dbReference>
<dbReference type="InterPro" id="IPR003439">
    <property type="entry name" value="ABC_transporter-like_ATP-bd"/>
</dbReference>
<dbReference type="InterPro" id="IPR027417">
    <property type="entry name" value="P-loop_NTPase"/>
</dbReference>
<dbReference type="EMBL" id="JAQNDL010000002">
    <property type="protein sequence ID" value="MDC0718848.1"/>
    <property type="molecule type" value="Genomic_DNA"/>
</dbReference>
<dbReference type="PANTHER" id="PTHR42788:SF13">
    <property type="entry name" value="ALIPHATIC SULFONATES IMPORT ATP-BINDING PROTEIN SSUB"/>
    <property type="match status" value="1"/>
</dbReference>
<dbReference type="Proteomes" id="UP001221686">
    <property type="component" value="Unassembled WGS sequence"/>
</dbReference>
<evidence type="ECO:0000313" key="6">
    <source>
        <dbReference type="Proteomes" id="UP001221686"/>
    </source>
</evidence>
<dbReference type="Pfam" id="PF00005">
    <property type="entry name" value="ABC_tran"/>
    <property type="match status" value="1"/>
</dbReference>
<dbReference type="Gene3D" id="3.40.50.300">
    <property type="entry name" value="P-loop containing nucleotide triphosphate hydrolases"/>
    <property type="match status" value="1"/>
</dbReference>
<dbReference type="PROSITE" id="PS50893">
    <property type="entry name" value="ABC_TRANSPORTER_2"/>
    <property type="match status" value="1"/>
</dbReference>
<protein>
    <submittedName>
        <fullName evidence="5">ABC transporter ATP-binding protein</fullName>
    </submittedName>
</protein>
<evidence type="ECO:0000259" key="4">
    <source>
        <dbReference type="PROSITE" id="PS50893"/>
    </source>
</evidence>
<dbReference type="InterPro" id="IPR050166">
    <property type="entry name" value="ABC_transporter_ATP-bind"/>
</dbReference>
<reference evidence="5 6" key="1">
    <citation type="submission" date="2022-11" db="EMBL/GenBank/DDBJ databases">
        <title>Minimal conservation of predation-associated metabolite biosynthetic gene clusters underscores biosynthetic potential of Myxococcota including descriptions for ten novel species: Archangium lansinium sp. nov., Myxococcus landrumus sp. nov., Nannocystis bai.</title>
        <authorList>
            <person name="Ahearne A."/>
            <person name="Stevens C."/>
            <person name="Dowd S."/>
        </authorList>
    </citation>
    <scope>NUCLEOTIDE SEQUENCE [LARGE SCALE GENOMIC DNA]</scope>
    <source>
        <strain evidence="5 6">BB15-2</strain>
    </source>
</reference>
<evidence type="ECO:0000256" key="1">
    <source>
        <dbReference type="ARBA" id="ARBA00022448"/>
    </source>
</evidence>
<dbReference type="InterPro" id="IPR017871">
    <property type="entry name" value="ABC_transporter-like_CS"/>
</dbReference>
<feature type="domain" description="ABC transporter" evidence="4">
    <location>
        <begin position="10"/>
        <end position="240"/>
    </location>
</feature>
<dbReference type="SMART" id="SM00382">
    <property type="entry name" value="AAA"/>
    <property type="match status" value="1"/>
</dbReference>
<proteinExistence type="predicted"/>
<gene>
    <name evidence="5" type="ORF">POL25_18235</name>
</gene>
<keyword evidence="1" id="KW-0813">Transport</keyword>
<accession>A0ABT5E1J3</accession>
<keyword evidence="3 5" id="KW-0067">ATP-binding</keyword>
<keyword evidence="2" id="KW-0547">Nucleotide-binding</keyword>
<keyword evidence="6" id="KW-1185">Reference proteome</keyword>
<dbReference type="InterPro" id="IPR003593">
    <property type="entry name" value="AAA+_ATPase"/>
</dbReference>
<dbReference type="PANTHER" id="PTHR42788">
    <property type="entry name" value="TAURINE IMPORT ATP-BINDING PROTEIN-RELATED"/>
    <property type="match status" value="1"/>
</dbReference>
<comment type="caution">
    <text evidence="5">The sequence shown here is derived from an EMBL/GenBank/DDBJ whole genome shotgun (WGS) entry which is preliminary data.</text>
</comment>
<organism evidence="5 6">
    <name type="scientific">Nannocystis bainbridge</name>
    <dbReference type="NCBI Taxonomy" id="2995303"/>
    <lineage>
        <taxon>Bacteria</taxon>
        <taxon>Pseudomonadati</taxon>
        <taxon>Myxococcota</taxon>
        <taxon>Polyangia</taxon>
        <taxon>Nannocystales</taxon>
        <taxon>Nannocystaceae</taxon>
        <taxon>Nannocystis</taxon>
    </lineage>
</organism>
<name>A0ABT5E1J3_9BACT</name>